<organism evidence="2 3">
    <name type="scientific">Streptomyces lydicus</name>
    <dbReference type="NCBI Taxonomy" id="47763"/>
    <lineage>
        <taxon>Bacteria</taxon>
        <taxon>Bacillati</taxon>
        <taxon>Actinomycetota</taxon>
        <taxon>Actinomycetes</taxon>
        <taxon>Kitasatosporales</taxon>
        <taxon>Streptomycetaceae</taxon>
        <taxon>Streptomyces</taxon>
    </lineage>
</organism>
<feature type="transmembrane region" description="Helical" evidence="1">
    <location>
        <begin position="215"/>
        <end position="234"/>
    </location>
</feature>
<dbReference type="KEGG" id="slc:SL103_24145"/>
<dbReference type="EMBL" id="CP017157">
    <property type="protein sequence ID" value="AOP48923.1"/>
    <property type="molecule type" value="Genomic_DNA"/>
</dbReference>
<gene>
    <name evidence="2" type="ORF">SL103_24145</name>
</gene>
<dbReference type="RefSeq" id="WP_069571042.1">
    <property type="nucleotide sequence ID" value="NZ_CP017157.1"/>
</dbReference>
<evidence type="ECO:0000313" key="2">
    <source>
        <dbReference type="EMBL" id="AOP48923.1"/>
    </source>
</evidence>
<dbReference type="AlphaFoldDB" id="A0A1D7VQ73"/>
<sequence>MTTGGAGVSAAEAAPGGAAAGLSRRAAVAGVPGRRRGCHAVRIPLLGAAFAGGWVLFFVLGDSWWQLALAGGWAPVYGQIALVSRDLAHGRVFRGRRASGIGGRLCGNLGVGMSYGWWVETRPRPHAHRPREEFSAAGSPGLLVWARRQAGAAGRPPRRPSFPLRALEGCLLRVAGIRALRSPTLTCWGTEAVLLLAHLALYLCALFLVLSPGRALAFLLVHQGAFGVFLGCAFPPAHPAAPSPAPAGR</sequence>
<name>A0A1D7VQ73_9ACTN</name>
<keyword evidence="1" id="KW-1133">Transmembrane helix</keyword>
<keyword evidence="3" id="KW-1185">Reference proteome</keyword>
<feature type="transmembrane region" description="Helical" evidence="1">
    <location>
        <begin position="43"/>
        <end position="61"/>
    </location>
</feature>
<keyword evidence="1" id="KW-0812">Transmembrane</keyword>
<dbReference type="OrthoDB" id="104711at2"/>
<proteinExistence type="predicted"/>
<evidence type="ECO:0000256" key="1">
    <source>
        <dbReference type="SAM" id="Phobius"/>
    </source>
</evidence>
<evidence type="ECO:0000313" key="3">
    <source>
        <dbReference type="Proteomes" id="UP000094094"/>
    </source>
</evidence>
<protein>
    <submittedName>
        <fullName evidence="2">Uncharacterized protein</fullName>
    </submittedName>
</protein>
<keyword evidence="1" id="KW-0472">Membrane</keyword>
<dbReference type="Proteomes" id="UP000094094">
    <property type="component" value="Chromosome"/>
</dbReference>
<accession>A0A1D7VQ73</accession>
<feature type="transmembrane region" description="Helical" evidence="1">
    <location>
        <begin position="188"/>
        <end position="209"/>
    </location>
</feature>
<reference evidence="2 3" key="1">
    <citation type="submission" date="2016-09" db="EMBL/GenBank/DDBJ databases">
        <title>Complete genome sequencing of Streptomyces lydicus 103 and metabolic pathways analysis of antibiotic biosynthesis.</title>
        <authorList>
            <person name="Jia N."/>
            <person name="Ding M.-Z."/>
            <person name="Gao F."/>
            <person name="Yuan Y.-J."/>
        </authorList>
    </citation>
    <scope>NUCLEOTIDE SEQUENCE [LARGE SCALE GENOMIC DNA]</scope>
    <source>
        <strain evidence="2 3">103</strain>
    </source>
</reference>